<evidence type="ECO:0000256" key="8">
    <source>
        <dbReference type="ARBA" id="ARBA00044198"/>
    </source>
</evidence>
<evidence type="ECO:0000256" key="7">
    <source>
        <dbReference type="ARBA" id="ARBA00023242"/>
    </source>
</evidence>
<dbReference type="GO" id="GO:0000460">
    <property type="term" value="P:maturation of 5.8S rRNA"/>
    <property type="evidence" value="ECO:0007669"/>
    <property type="project" value="UniProtKB-ARBA"/>
</dbReference>
<evidence type="ECO:0000256" key="2">
    <source>
        <dbReference type="ARBA" id="ARBA00004123"/>
    </source>
</evidence>
<dbReference type="Proteomes" id="UP000799753">
    <property type="component" value="Unassembled WGS sequence"/>
</dbReference>
<dbReference type="PANTHER" id="PTHR15441">
    <property type="entry name" value="RIBONUCLEASE P PROTEIN SUBUNIT P14"/>
    <property type="match status" value="1"/>
</dbReference>
<dbReference type="GO" id="GO:0004526">
    <property type="term" value="F:ribonuclease P activity"/>
    <property type="evidence" value="ECO:0007669"/>
    <property type="project" value="UniProtKB-EC"/>
</dbReference>
<keyword evidence="12" id="KW-1185">Reference proteome</keyword>
<comment type="catalytic activity">
    <reaction evidence="1 10">
        <text>Endonucleolytic cleavage of RNA, removing 5'-extranucleotides from tRNA precursor.</text>
        <dbReference type="EC" id="3.1.26.5"/>
    </reaction>
</comment>
<evidence type="ECO:0000256" key="9">
    <source>
        <dbReference type="ARBA" id="ARBA00055200"/>
    </source>
</evidence>
<keyword evidence="6" id="KW-0378">Hydrolase</keyword>
<evidence type="ECO:0000313" key="11">
    <source>
        <dbReference type="EMBL" id="KAF2645704.1"/>
    </source>
</evidence>
<dbReference type="FunFam" id="3.30.70.3250:FF:000004">
    <property type="entry name" value="Ribonuclease P/MRP protein subunit POP5"/>
    <property type="match status" value="1"/>
</dbReference>
<gene>
    <name evidence="11" type="ORF">P280DRAFT_126957</name>
</gene>
<accession>A0A6A6SHH5</accession>
<reference evidence="11" key="1">
    <citation type="journal article" date="2020" name="Stud. Mycol.">
        <title>101 Dothideomycetes genomes: a test case for predicting lifestyles and emergence of pathogens.</title>
        <authorList>
            <person name="Haridas S."/>
            <person name="Albert R."/>
            <person name="Binder M."/>
            <person name="Bloem J."/>
            <person name="Labutti K."/>
            <person name="Salamov A."/>
            <person name="Andreopoulos B."/>
            <person name="Baker S."/>
            <person name="Barry K."/>
            <person name="Bills G."/>
            <person name="Bluhm B."/>
            <person name="Cannon C."/>
            <person name="Castanera R."/>
            <person name="Culley D."/>
            <person name="Daum C."/>
            <person name="Ezra D."/>
            <person name="Gonzalez J."/>
            <person name="Henrissat B."/>
            <person name="Kuo A."/>
            <person name="Liang C."/>
            <person name="Lipzen A."/>
            <person name="Lutzoni F."/>
            <person name="Magnuson J."/>
            <person name="Mondo S."/>
            <person name="Nolan M."/>
            <person name="Ohm R."/>
            <person name="Pangilinan J."/>
            <person name="Park H.-J."/>
            <person name="Ramirez L."/>
            <person name="Alfaro M."/>
            <person name="Sun H."/>
            <person name="Tritt A."/>
            <person name="Yoshinaga Y."/>
            <person name="Zwiers L.-H."/>
            <person name="Turgeon B."/>
            <person name="Goodwin S."/>
            <person name="Spatafora J."/>
            <person name="Crous P."/>
            <person name="Grigoriev I."/>
        </authorList>
    </citation>
    <scope>NUCLEOTIDE SEQUENCE</scope>
    <source>
        <strain evidence="11">CBS 473.64</strain>
    </source>
</reference>
<evidence type="ECO:0000256" key="6">
    <source>
        <dbReference type="ARBA" id="ARBA00022801"/>
    </source>
</evidence>
<dbReference type="EC" id="3.1.26.5" evidence="4 10"/>
<keyword evidence="7" id="KW-0539">Nucleus</keyword>
<evidence type="ECO:0000313" key="12">
    <source>
        <dbReference type="Proteomes" id="UP000799753"/>
    </source>
</evidence>
<sequence length="188" mass="20731">MVRVKNRYLVVNFLYPGSTPTAPSKPGIPNLVQFHAPTPDAFHTGHLLRIIRDGVQELFGDYGAGMVHNALKVNYWSPATSTAIIRCPRENYEMVWAALTFVRKLPKPLDVPVVIKVVRVSGTIRKAEEEVIRRAKLIMRRAKGANVAGGDKILESVVEAVQQRRETEVLAQVDEAGASGDESEDGSE</sequence>
<organism evidence="11 12">
    <name type="scientific">Massarina eburnea CBS 473.64</name>
    <dbReference type="NCBI Taxonomy" id="1395130"/>
    <lineage>
        <taxon>Eukaryota</taxon>
        <taxon>Fungi</taxon>
        <taxon>Dikarya</taxon>
        <taxon>Ascomycota</taxon>
        <taxon>Pezizomycotina</taxon>
        <taxon>Dothideomycetes</taxon>
        <taxon>Pleosporomycetidae</taxon>
        <taxon>Pleosporales</taxon>
        <taxon>Massarineae</taxon>
        <taxon>Massarinaceae</taxon>
        <taxon>Massarina</taxon>
    </lineage>
</organism>
<dbReference type="Pfam" id="PF01900">
    <property type="entry name" value="RNase_P_Rpp14"/>
    <property type="match status" value="1"/>
</dbReference>
<dbReference type="GO" id="GO:0001682">
    <property type="term" value="P:tRNA 5'-leader removal"/>
    <property type="evidence" value="ECO:0007669"/>
    <property type="project" value="InterPro"/>
</dbReference>
<dbReference type="OrthoDB" id="24745at2759"/>
<dbReference type="PANTHER" id="PTHR15441:SF2">
    <property type="entry name" value="RIBONUCLEASE P_MRP PROTEIN SUBUNIT POP5"/>
    <property type="match status" value="1"/>
</dbReference>
<dbReference type="InterPro" id="IPR002759">
    <property type="entry name" value="Pop5/Rpp14/Rnp2-like"/>
</dbReference>
<dbReference type="GO" id="GO:0030681">
    <property type="term" value="C:multimeric ribonuclease P complex"/>
    <property type="evidence" value="ECO:0007669"/>
    <property type="project" value="TreeGrafter"/>
</dbReference>
<dbReference type="GO" id="GO:0005730">
    <property type="term" value="C:nucleolus"/>
    <property type="evidence" value="ECO:0007669"/>
    <property type="project" value="TreeGrafter"/>
</dbReference>
<keyword evidence="5 10" id="KW-0819">tRNA processing</keyword>
<protein>
    <recommendedName>
        <fullName evidence="8 10">Ribonuclease P/MRP protein subunit POP5</fullName>
        <ecNumber evidence="4 10">3.1.26.5</ecNumber>
    </recommendedName>
</protein>
<comment type="subcellular location">
    <subcellularLocation>
        <location evidence="2">Nucleus</location>
    </subcellularLocation>
</comment>
<evidence type="ECO:0000256" key="4">
    <source>
        <dbReference type="ARBA" id="ARBA00012179"/>
    </source>
</evidence>
<dbReference type="AlphaFoldDB" id="A0A6A6SHH5"/>
<dbReference type="EMBL" id="MU006777">
    <property type="protein sequence ID" value="KAF2645704.1"/>
    <property type="molecule type" value="Genomic_DNA"/>
</dbReference>
<dbReference type="GO" id="GO:0000172">
    <property type="term" value="C:ribonuclease MRP complex"/>
    <property type="evidence" value="ECO:0007669"/>
    <property type="project" value="TreeGrafter"/>
</dbReference>
<dbReference type="PIRSF" id="PIRSF023803">
    <property type="entry name" value="Ribonuclease_P_prd"/>
    <property type="match status" value="1"/>
</dbReference>
<comment type="similarity">
    <text evidence="3 10">Belongs to the eukaryotic/archaeal RNase P protein component 2 family.</text>
</comment>
<dbReference type="InterPro" id="IPR038085">
    <property type="entry name" value="Rnp2-like_sf"/>
</dbReference>
<dbReference type="SUPFAM" id="SSF160350">
    <property type="entry name" value="Rnp2-like"/>
    <property type="match status" value="1"/>
</dbReference>
<evidence type="ECO:0000256" key="5">
    <source>
        <dbReference type="ARBA" id="ARBA00022694"/>
    </source>
</evidence>
<name>A0A6A6SHH5_9PLEO</name>
<proteinExistence type="inferred from homology"/>
<comment type="function">
    <text evidence="9">Component of ribonuclease P, a protein complex that generates mature tRNA molecules by cleaving their 5'-ends. Also a component of RNase MRP, which cleaves pre-rRNA sequences.</text>
</comment>
<evidence type="ECO:0000256" key="10">
    <source>
        <dbReference type="PIRNR" id="PIRNR023803"/>
    </source>
</evidence>
<dbReference type="GO" id="GO:0033204">
    <property type="term" value="F:ribonuclease P RNA binding"/>
    <property type="evidence" value="ECO:0007669"/>
    <property type="project" value="InterPro"/>
</dbReference>
<dbReference type="HAMAP" id="MF_00755">
    <property type="entry name" value="RNase_P_2"/>
    <property type="match status" value="1"/>
</dbReference>
<dbReference type="InterPro" id="IPR016819">
    <property type="entry name" value="RNase_P/MRP_POP5"/>
</dbReference>
<evidence type="ECO:0000256" key="3">
    <source>
        <dbReference type="ARBA" id="ARBA00010800"/>
    </source>
</evidence>
<dbReference type="Gene3D" id="3.30.70.3250">
    <property type="entry name" value="Ribonuclease P, Pop5 subunit"/>
    <property type="match status" value="1"/>
</dbReference>
<evidence type="ECO:0000256" key="1">
    <source>
        <dbReference type="ARBA" id="ARBA00000928"/>
    </source>
</evidence>